<accession>A0A1H1YYV9</accession>
<name>A0A1H1YYV9_9MICC</name>
<dbReference type="Proteomes" id="UP000198751">
    <property type="component" value="Chromosome I"/>
</dbReference>
<dbReference type="EMBL" id="LT629779">
    <property type="protein sequence ID" value="SDT26527.1"/>
    <property type="molecule type" value="Genomic_DNA"/>
</dbReference>
<proteinExistence type="predicted"/>
<dbReference type="RefSeq" id="WP_091720049.1">
    <property type="nucleotide sequence ID" value="NZ_LT629779.1"/>
</dbReference>
<dbReference type="GO" id="GO:0140359">
    <property type="term" value="F:ABC-type transporter activity"/>
    <property type="evidence" value="ECO:0007669"/>
    <property type="project" value="InterPro"/>
</dbReference>
<keyword evidence="4 6" id="KW-1133">Transmembrane helix</keyword>
<evidence type="ECO:0000256" key="1">
    <source>
        <dbReference type="ARBA" id="ARBA00004651"/>
    </source>
</evidence>
<keyword evidence="5 6" id="KW-0472">Membrane</keyword>
<organism evidence="8 9">
    <name type="scientific">Pseudarthrobacter equi</name>
    <dbReference type="NCBI Taxonomy" id="728066"/>
    <lineage>
        <taxon>Bacteria</taxon>
        <taxon>Bacillati</taxon>
        <taxon>Actinomycetota</taxon>
        <taxon>Actinomycetes</taxon>
        <taxon>Micrococcales</taxon>
        <taxon>Micrococcaceae</taxon>
        <taxon>Pseudarthrobacter</taxon>
    </lineage>
</organism>
<dbReference type="OrthoDB" id="9777766at2"/>
<keyword evidence="3 6" id="KW-0812">Transmembrane</keyword>
<protein>
    <submittedName>
        <fullName evidence="8">ABC-2 type transport system permease protein</fullName>
    </submittedName>
</protein>
<feature type="transmembrane region" description="Helical" evidence="6">
    <location>
        <begin position="294"/>
        <end position="319"/>
    </location>
</feature>
<dbReference type="InterPro" id="IPR051449">
    <property type="entry name" value="ABC-2_transporter_component"/>
</dbReference>
<feature type="domain" description="ABC-2 type transporter transmembrane" evidence="7">
    <location>
        <begin position="42"/>
        <end position="401"/>
    </location>
</feature>
<evidence type="ECO:0000256" key="5">
    <source>
        <dbReference type="ARBA" id="ARBA00023136"/>
    </source>
</evidence>
<keyword evidence="2" id="KW-1003">Cell membrane</keyword>
<dbReference type="Pfam" id="PF12698">
    <property type="entry name" value="ABC2_membrane_3"/>
    <property type="match status" value="1"/>
</dbReference>
<evidence type="ECO:0000313" key="8">
    <source>
        <dbReference type="EMBL" id="SDT26527.1"/>
    </source>
</evidence>
<feature type="transmembrane region" description="Helical" evidence="6">
    <location>
        <begin position="325"/>
        <end position="347"/>
    </location>
</feature>
<sequence>MSPAPTRSSSTPPIPARRPAVRWHNLGTVVGFEFFRTTKKPRFWIATLAIPVVTAIVFALIFVSNSSTSASADAQKNAALSFTYTDASGIIPEAAGRAAGGTRAADPEQALADVKAGTVDAYFAYPANPTAEPVQVYGTDRGVFANGTYEAVAKQLLMVAAQADIGSPQLTAAASGNVKVDTETYRDGQASGGFGAAVPPLMFLVLFYVMIILLSNQMLNSTLEEKENRVTEMILTTLNPTTLIIGKIISLLLVGLVQISVFLAPVIGGFAFFRDRLSLPDINLSDVVFEPGPLLVGALLLLGGFLLFTAVLGAIGAVMPNAKEAGVVFGPLMALIFVPFYAISLILSDPQSPIVQAFTYFPLSAPVTAMLRNGFGTLSPAESIIVIAELFIVGVLMLRLSVHLFRYGSIQYTGKLSLAKTLRRRRREAAGK</sequence>
<evidence type="ECO:0000256" key="6">
    <source>
        <dbReference type="SAM" id="Phobius"/>
    </source>
</evidence>
<comment type="subcellular location">
    <subcellularLocation>
        <location evidence="1">Cell membrane</location>
        <topology evidence="1">Multi-pass membrane protein</topology>
    </subcellularLocation>
</comment>
<evidence type="ECO:0000313" key="9">
    <source>
        <dbReference type="Proteomes" id="UP000198751"/>
    </source>
</evidence>
<evidence type="ECO:0000256" key="4">
    <source>
        <dbReference type="ARBA" id="ARBA00022989"/>
    </source>
</evidence>
<feature type="transmembrane region" description="Helical" evidence="6">
    <location>
        <begin position="194"/>
        <end position="214"/>
    </location>
</feature>
<dbReference type="AlphaFoldDB" id="A0A1H1YYV9"/>
<keyword evidence="9" id="KW-1185">Reference proteome</keyword>
<dbReference type="PANTHER" id="PTHR30294:SF29">
    <property type="entry name" value="MULTIDRUG ABC TRANSPORTER PERMEASE YBHS-RELATED"/>
    <property type="match status" value="1"/>
</dbReference>
<gene>
    <name evidence="8" type="ORF">SAMN04489743_2214</name>
</gene>
<feature type="transmembrane region" description="Helical" evidence="6">
    <location>
        <begin position="248"/>
        <end position="273"/>
    </location>
</feature>
<dbReference type="GO" id="GO:0005886">
    <property type="term" value="C:plasma membrane"/>
    <property type="evidence" value="ECO:0007669"/>
    <property type="project" value="UniProtKB-SubCell"/>
</dbReference>
<feature type="transmembrane region" description="Helical" evidence="6">
    <location>
        <begin position="43"/>
        <end position="63"/>
    </location>
</feature>
<dbReference type="PANTHER" id="PTHR30294">
    <property type="entry name" value="MEMBRANE COMPONENT OF ABC TRANSPORTER YHHJ-RELATED"/>
    <property type="match status" value="1"/>
</dbReference>
<evidence type="ECO:0000256" key="3">
    <source>
        <dbReference type="ARBA" id="ARBA00022692"/>
    </source>
</evidence>
<evidence type="ECO:0000259" key="7">
    <source>
        <dbReference type="Pfam" id="PF12698"/>
    </source>
</evidence>
<dbReference type="InterPro" id="IPR013525">
    <property type="entry name" value="ABC2_TM"/>
</dbReference>
<reference evidence="9" key="1">
    <citation type="submission" date="2016-10" db="EMBL/GenBank/DDBJ databases">
        <authorList>
            <person name="Varghese N."/>
            <person name="Submissions S."/>
        </authorList>
    </citation>
    <scope>NUCLEOTIDE SEQUENCE [LARGE SCALE GENOMIC DNA]</scope>
    <source>
        <strain evidence="9">IMMIB L-1606</strain>
    </source>
</reference>
<evidence type="ECO:0000256" key="2">
    <source>
        <dbReference type="ARBA" id="ARBA00022475"/>
    </source>
</evidence>
<feature type="transmembrane region" description="Helical" evidence="6">
    <location>
        <begin position="383"/>
        <end position="402"/>
    </location>
</feature>